<evidence type="ECO:0000313" key="3">
    <source>
        <dbReference type="Proteomes" id="UP000499080"/>
    </source>
</evidence>
<name>A0A4Y2VA13_ARAVE</name>
<evidence type="ECO:0000313" key="2">
    <source>
        <dbReference type="EMBL" id="GBO20540.1"/>
    </source>
</evidence>
<gene>
    <name evidence="2" type="ORF">AVEN_89963_1</name>
</gene>
<dbReference type="Proteomes" id="UP000499080">
    <property type="component" value="Unassembled WGS sequence"/>
</dbReference>
<organism evidence="2 3">
    <name type="scientific">Araneus ventricosus</name>
    <name type="common">Orbweaver spider</name>
    <name type="synonym">Epeira ventricosa</name>
    <dbReference type="NCBI Taxonomy" id="182803"/>
    <lineage>
        <taxon>Eukaryota</taxon>
        <taxon>Metazoa</taxon>
        <taxon>Ecdysozoa</taxon>
        <taxon>Arthropoda</taxon>
        <taxon>Chelicerata</taxon>
        <taxon>Arachnida</taxon>
        <taxon>Araneae</taxon>
        <taxon>Araneomorphae</taxon>
        <taxon>Entelegynae</taxon>
        <taxon>Araneoidea</taxon>
        <taxon>Araneidae</taxon>
        <taxon>Araneus</taxon>
    </lineage>
</organism>
<comment type="caution">
    <text evidence="2">The sequence shown here is derived from an EMBL/GenBank/DDBJ whole genome shotgun (WGS) entry which is preliminary data.</text>
</comment>
<evidence type="ECO:0000256" key="1">
    <source>
        <dbReference type="SAM" id="MobiDB-lite"/>
    </source>
</evidence>
<reference evidence="2 3" key="1">
    <citation type="journal article" date="2019" name="Sci. Rep.">
        <title>Orb-weaving spider Araneus ventricosus genome elucidates the spidroin gene catalogue.</title>
        <authorList>
            <person name="Kono N."/>
            <person name="Nakamura H."/>
            <person name="Ohtoshi R."/>
            <person name="Moran D.A.P."/>
            <person name="Shinohara A."/>
            <person name="Yoshida Y."/>
            <person name="Fujiwara M."/>
            <person name="Mori M."/>
            <person name="Tomita M."/>
            <person name="Arakawa K."/>
        </authorList>
    </citation>
    <scope>NUCLEOTIDE SEQUENCE [LARGE SCALE GENOMIC DNA]</scope>
</reference>
<keyword evidence="3" id="KW-1185">Reference proteome</keyword>
<dbReference type="EMBL" id="BGPR01043881">
    <property type="protein sequence ID" value="GBO20540.1"/>
    <property type="molecule type" value="Genomic_DNA"/>
</dbReference>
<dbReference type="AlphaFoldDB" id="A0A4Y2VA13"/>
<proteinExistence type="predicted"/>
<feature type="region of interest" description="Disordered" evidence="1">
    <location>
        <begin position="61"/>
        <end position="88"/>
    </location>
</feature>
<protein>
    <submittedName>
        <fullName evidence="2">Uncharacterized protein</fullName>
    </submittedName>
</protein>
<feature type="compositionally biased region" description="Basic and acidic residues" evidence="1">
    <location>
        <begin position="61"/>
        <end position="70"/>
    </location>
</feature>
<sequence>MLDGNEIADTIAKNATKKERVLFCVFEFKCLSRSWGAGCCASCGARVLCLGCLRGVKFPSREHRSHEKESAVPFDVGGKQQDSSTGHR</sequence>
<accession>A0A4Y2VA13</accession>